<accession>A0ABR2VCG8</accession>
<evidence type="ECO:0000256" key="2">
    <source>
        <dbReference type="ARBA" id="ARBA00023242"/>
    </source>
</evidence>
<dbReference type="SMART" id="SM00066">
    <property type="entry name" value="GAL4"/>
    <property type="match status" value="1"/>
</dbReference>
<dbReference type="EMBL" id="JARVKF010000035">
    <property type="protein sequence ID" value="KAK9424609.1"/>
    <property type="molecule type" value="Genomic_DNA"/>
</dbReference>
<evidence type="ECO:0000313" key="5">
    <source>
        <dbReference type="EMBL" id="KAK9424609.1"/>
    </source>
</evidence>
<evidence type="ECO:0000256" key="3">
    <source>
        <dbReference type="SAM" id="MobiDB-lite"/>
    </source>
</evidence>
<name>A0ABR2VCG8_9PEZI</name>
<dbReference type="InterPro" id="IPR001138">
    <property type="entry name" value="Zn2Cys6_DnaBD"/>
</dbReference>
<dbReference type="PANTHER" id="PTHR37534">
    <property type="entry name" value="TRANSCRIPTIONAL ACTIVATOR PROTEIN UGA3"/>
    <property type="match status" value="1"/>
</dbReference>
<protein>
    <submittedName>
        <fullName evidence="5">Zn(2)-C6 fungal-type domain-containing protein</fullName>
    </submittedName>
</protein>
<evidence type="ECO:0000313" key="6">
    <source>
        <dbReference type="Proteomes" id="UP001408356"/>
    </source>
</evidence>
<dbReference type="CDD" id="cd12148">
    <property type="entry name" value="fungal_TF_MHR"/>
    <property type="match status" value="1"/>
</dbReference>
<feature type="region of interest" description="Disordered" evidence="3">
    <location>
        <begin position="96"/>
        <end position="175"/>
    </location>
</feature>
<sequence>MEDGRPNKVRTRVMLGCQACRIRHVKCDDAIPSCTACAVDGIQCVRPSSIRFKDDASQGDPKQLFNENQIWVDTEGGITFCDETVQIRKLYKQAAGDGSVSDQRPPVPNPVSFPDSTGTGLHGDVTVPDGNPSDHRAHAPSLSQSSFHINSHASPALSSRPHPKSPYSQGTPITSVPHRYYPSPASLLYAENHAVPYTEREAILMRNYIDNMALWADITDPDRHFETEVPRRALFHPVLRYAIFAFSSQHMHRNVQSEDAEALEYYNKCLNILIPALASAGSRVPEEVHAAVSILRQYEEMDSQDEQFHLAGTTQIVNSMHSLDFTRGLSEASAWLCLRQDIYISIARQTPLRTSLSAFGESETFHRREDTSYAARMVFLLAKLVACAHSEDSSSKSEGLDAVSKEIEEWYADRPLTFVPIRQTPSDASSGRTFPDIWMSLPCQAKIVLLLSEQKAQKSGIAGLREGRKLENTIRGHLRHVVGLAISNPRAQNTLFSARHALEVYQAAVEKFLALVQETTGWRTAPMLASLRSQWAED</sequence>
<gene>
    <name evidence="5" type="ORF">SUNI508_03485</name>
</gene>
<evidence type="ECO:0000259" key="4">
    <source>
        <dbReference type="PROSITE" id="PS50048"/>
    </source>
</evidence>
<dbReference type="Pfam" id="PF11951">
    <property type="entry name" value="Fungal_trans_2"/>
    <property type="match status" value="1"/>
</dbReference>
<dbReference type="InterPro" id="IPR021858">
    <property type="entry name" value="Fun_TF"/>
</dbReference>
<dbReference type="PROSITE" id="PS00463">
    <property type="entry name" value="ZN2_CY6_FUNGAL_1"/>
    <property type="match status" value="1"/>
</dbReference>
<organism evidence="5 6">
    <name type="scientific">Seiridium unicorne</name>
    <dbReference type="NCBI Taxonomy" id="138068"/>
    <lineage>
        <taxon>Eukaryota</taxon>
        <taxon>Fungi</taxon>
        <taxon>Dikarya</taxon>
        <taxon>Ascomycota</taxon>
        <taxon>Pezizomycotina</taxon>
        <taxon>Sordariomycetes</taxon>
        <taxon>Xylariomycetidae</taxon>
        <taxon>Amphisphaeriales</taxon>
        <taxon>Sporocadaceae</taxon>
        <taxon>Seiridium</taxon>
    </lineage>
</organism>
<comment type="caution">
    <text evidence="5">The sequence shown here is derived from an EMBL/GenBank/DDBJ whole genome shotgun (WGS) entry which is preliminary data.</text>
</comment>
<feature type="domain" description="Zn(2)-C6 fungal-type" evidence="4">
    <location>
        <begin position="16"/>
        <end position="46"/>
    </location>
</feature>
<dbReference type="SUPFAM" id="SSF57701">
    <property type="entry name" value="Zn2/Cys6 DNA-binding domain"/>
    <property type="match status" value="1"/>
</dbReference>
<dbReference type="CDD" id="cd00067">
    <property type="entry name" value="GAL4"/>
    <property type="match status" value="1"/>
</dbReference>
<dbReference type="Proteomes" id="UP001408356">
    <property type="component" value="Unassembled WGS sequence"/>
</dbReference>
<keyword evidence="6" id="KW-1185">Reference proteome</keyword>
<dbReference type="PANTHER" id="PTHR37534:SF25">
    <property type="entry name" value="ZN(II)2CYS6 TRANSCRIPTION FACTOR (EUROFUNG)"/>
    <property type="match status" value="1"/>
</dbReference>
<reference evidence="5 6" key="1">
    <citation type="journal article" date="2024" name="J. Plant Pathol.">
        <title>Sequence and assembly of the genome of Seiridium unicorne, isolate CBS 538.82, causal agent of cypress canker disease.</title>
        <authorList>
            <person name="Scali E."/>
            <person name="Rocca G.D."/>
            <person name="Danti R."/>
            <person name="Garbelotto M."/>
            <person name="Barberini S."/>
            <person name="Baroncelli R."/>
            <person name="Emiliani G."/>
        </authorList>
    </citation>
    <scope>NUCLEOTIDE SEQUENCE [LARGE SCALE GENOMIC DNA]</scope>
    <source>
        <strain evidence="5 6">BM-138-508</strain>
    </source>
</reference>
<evidence type="ECO:0000256" key="1">
    <source>
        <dbReference type="ARBA" id="ARBA00004123"/>
    </source>
</evidence>
<dbReference type="Gene3D" id="4.10.240.10">
    <property type="entry name" value="Zn(2)-C6 fungal-type DNA-binding domain"/>
    <property type="match status" value="1"/>
</dbReference>
<proteinExistence type="predicted"/>
<keyword evidence="2" id="KW-0539">Nucleus</keyword>
<feature type="compositionally biased region" description="Polar residues" evidence="3">
    <location>
        <begin position="141"/>
        <end position="157"/>
    </location>
</feature>
<dbReference type="Pfam" id="PF00172">
    <property type="entry name" value="Zn_clus"/>
    <property type="match status" value="1"/>
</dbReference>
<dbReference type="PROSITE" id="PS50048">
    <property type="entry name" value="ZN2_CY6_FUNGAL_2"/>
    <property type="match status" value="1"/>
</dbReference>
<dbReference type="InterPro" id="IPR036864">
    <property type="entry name" value="Zn2-C6_fun-type_DNA-bd_sf"/>
</dbReference>
<comment type="subcellular location">
    <subcellularLocation>
        <location evidence="1">Nucleus</location>
    </subcellularLocation>
</comment>